<evidence type="ECO:0000313" key="2">
    <source>
        <dbReference type="Proteomes" id="UP000215244"/>
    </source>
</evidence>
<name>A0A223V1U3_9FLAO</name>
<organism evidence="1 2">
    <name type="scientific">Maribacter cobaltidurans</name>
    <dbReference type="NCBI Taxonomy" id="1178778"/>
    <lineage>
        <taxon>Bacteria</taxon>
        <taxon>Pseudomonadati</taxon>
        <taxon>Bacteroidota</taxon>
        <taxon>Flavobacteriia</taxon>
        <taxon>Flavobacteriales</taxon>
        <taxon>Flavobacteriaceae</taxon>
        <taxon>Maribacter</taxon>
    </lineage>
</organism>
<dbReference type="AlphaFoldDB" id="A0A223V1U3"/>
<dbReference type="Proteomes" id="UP000215244">
    <property type="component" value="Chromosome"/>
</dbReference>
<gene>
    <name evidence="1" type="ORF">CJ263_03365</name>
</gene>
<keyword evidence="2" id="KW-1185">Reference proteome</keyword>
<protein>
    <submittedName>
        <fullName evidence="1">Uncharacterized protein</fullName>
    </submittedName>
</protein>
<accession>A0A223V1U3</accession>
<evidence type="ECO:0000313" key="1">
    <source>
        <dbReference type="EMBL" id="ASV29334.1"/>
    </source>
</evidence>
<sequence>MFHITYAETRRIPILTIMKKLTVVTFVVLGIFAASSCDYDDSNDIDILIPNDSTETGIEARKIPN</sequence>
<dbReference type="KEGG" id="marb:CJ263_03365"/>
<proteinExistence type="predicted"/>
<dbReference type="EMBL" id="CP022957">
    <property type="protein sequence ID" value="ASV29334.1"/>
    <property type="molecule type" value="Genomic_DNA"/>
</dbReference>
<reference evidence="1 2" key="1">
    <citation type="submission" date="2017-08" db="EMBL/GenBank/DDBJ databases">
        <title>The complete genome sequence of Maribacter sp. B1, isolated from deep-sea sediment.</title>
        <authorList>
            <person name="Wu Y.-H."/>
            <person name="Cheng H."/>
            <person name="Xu X.-W."/>
        </authorList>
    </citation>
    <scope>NUCLEOTIDE SEQUENCE [LARGE SCALE GENOMIC DNA]</scope>
    <source>
        <strain evidence="1 2">B1</strain>
    </source>
</reference>